<evidence type="ECO:0000259" key="1">
    <source>
        <dbReference type="Pfam" id="PF20250"/>
    </source>
</evidence>
<keyword evidence="3" id="KW-1185">Reference proteome</keyword>
<dbReference type="PANTHER" id="PTHR38032:SF1">
    <property type="entry name" value="RNA-BINDING PROTEIN KHPB N-TERMINAL DOMAIN-CONTAINING PROTEIN"/>
    <property type="match status" value="1"/>
</dbReference>
<evidence type="ECO:0000313" key="2">
    <source>
        <dbReference type="EMBL" id="OMP66917.1"/>
    </source>
</evidence>
<dbReference type="InterPro" id="IPR046866">
    <property type="entry name" value="FapA_N"/>
</dbReference>
<dbReference type="STRING" id="1714355.BTO28_09930"/>
<dbReference type="Pfam" id="PF20250">
    <property type="entry name" value="FapA_N"/>
    <property type="match status" value="1"/>
</dbReference>
<name>A0A1V2A7J5_9BACI</name>
<feature type="domain" description="Flagellar Assembly Protein A N-terminal region" evidence="1">
    <location>
        <begin position="14"/>
        <end position="186"/>
    </location>
</feature>
<dbReference type="InterPro" id="IPR046865">
    <property type="entry name" value="FapA_b_solenoid"/>
</dbReference>
<dbReference type="OrthoDB" id="1279at2"/>
<reference evidence="2 3" key="1">
    <citation type="submission" date="2016-12" db="EMBL/GenBank/DDBJ databases">
        <title>Domibacillus sp. SAB 38T whole genome sequencing.</title>
        <authorList>
            <person name="Verma A."/>
            <person name="Ojha A.K."/>
            <person name="Krishnamurthi S."/>
        </authorList>
    </citation>
    <scope>NUCLEOTIDE SEQUENCE [LARGE SCALE GENOMIC DNA]</scope>
    <source>
        <strain evidence="2 3">SAB 38</strain>
    </source>
</reference>
<comment type="caution">
    <text evidence="2">The sequence shown here is derived from an EMBL/GenBank/DDBJ whole genome shotgun (WGS) entry which is preliminary data.</text>
</comment>
<sequence>MNNLLTKEKKEVCRIDVSSDYMEAVLHYSPGRNDENEPVNELTPEIIHQLLEGIGVVHGIDDQVIEGAIHCLQNQSFTIATATPPVAGIDGSLTFFVDYSTGLTPPKLDWSGAANFRDIQVIPEVQEGSIIAKANPAVQGTPGISVLGIEIPVRPALDVVVQTGKGIYEKDGSYFASFSGRLSVEQRDNRYFLDVSKQLVHNGAVDITSGNIRFQGDIEINGDVHETMKVEAAGDIEVYGQVSNASLIAGKSASVKKNVFSSTISSGKSVESTGGLYKHLNGCLPVVIEFSKKLEAVLLELEKRGHSIDEAVVAQKLMEREYPNLPSLIKLFAREASHSGHSVKREWSELANNLYRTFIMKSMNGLRIDQVNSVLNDAEALHAFYDADEEDEEPLFVSMPYALNSEIFSSGNIYITGQGVYNSTLKAGRSIEVAGSVKGGHLIAGQFVKVKHAGSESGVKTKITVGEGGTIELYKAHADVTVQIGMKKLTFYRMAGPIKVFMNEAGDIKTSGLTY</sequence>
<evidence type="ECO:0000313" key="3">
    <source>
        <dbReference type="Proteomes" id="UP000188613"/>
    </source>
</evidence>
<dbReference type="EMBL" id="MSFI01000014">
    <property type="protein sequence ID" value="OMP66917.1"/>
    <property type="molecule type" value="Genomic_DNA"/>
</dbReference>
<organism evidence="2 3">
    <name type="scientific">Domibacillus epiphyticus</name>
    <dbReference type="NCBI Taxonomy" id="1714355"/>
    <lineage>
        <taxon>Bacteria</taxon>
        <taxon>Bacillati</taxon>
        <taxon>Bacillota</taxon>
        <taxon>Bacilli</taxon>
        <taxon>Bacillales</taxon>
        <taxon>Bacillaceae</taxon>
        <taxon>Domibacillus</taxon>
    </lineage>
</organism>
<gene>
    <name evidence="2" type="ORF">BTO28_09930</name>
</gene>
<dbReference type="PANTHER" id="PTHR38032">
    <property type="entry name" value="POLYMERASE-RELATED"/>
    <property type="match status" value="1"/>
</dbReference>
<dbReference type="RefSeq" id="WP_076765809.1">
    <property type="nucleotide sequence ID" value="NZ_MSFI01000014.1"/>
</dbReference>
<dbReference type="InterPro" id="IPR005646">
    <property type="entry name" value="FapA"/>
</dbReference>
<dbReference type="Pfam" id="PF03961">
    <property type="entry name" value="FapA"/>
    <property type="match status" value="1"/>
</dbReference>
<proteinExistence type="predicted"/>
<dbReference type="AlphaFoldDB" id="A0A1V2A7J5"/>
<accession>A0A1V2A7J5</accession>
<dbReference type="Proteomes" id="UP000188613">
    <property type="component" value="Unassembled WGS sequence"/>
</dbReference>
<protein>
    <recommendedName>
        <fullName evidence="1">Flagellar Assembly Protein A N-terminal region domain-containing protein</fullName>
    </recommendedName>
</protein>